<reference evidence="3" key="2">
    <citation type="journal article" date="2023" name="Int. J. Mol. Sci.">
        <title>De Novo Assembly and Annotation of 11 Diverse Shrub Willow (Salix) Genomes Reveals Novel Gene Organization in Sex-Linked Regions.</title>
        <authorList>
            <person name="Hyden B."/>
            <person name="Feng K."/>
            <person name="Yates T.B."/>
            <person name="Jawdy S."/>
            <person name="Cereghino C."/>
            <person name="Smart L.B."/>
            <person name="Muchero W."/>
        </authorList>
    </citation>
    <scope>NUCLEOTIDE SEQUENCE</scope>
    <source>
        <tissue evidence="3">Shoot tip</tissue>
    </source>
</reference>
<dbReference type="Pfam" id="PF12799">
    <property type="entry name" value="LRR_4"/>
    <property type="match status" value="1"/>
</dbReference>
<reference evidence="3" key="1">
    <citation type="submission" date="2022-10" db="EMBL/GenBank/DDBJ databases">
        <authorList>
            <person name="Hyden B.L."/>
            <person name="Feng K."/>
            <person name="Yates T."/>
            <person name="Jawdy S."/>
            <person name="Smart L.B."/>
            <person name="Muchero W."/>
        </authorList>
    </citation>
    <scope>NUCLEOTIDE SEQUENCE</scope>
    <source>
        <tissue evidence="3">Shoot tip</tissue>
    </source>
</reference>
<dbReference type="Proteomes" id="UP001141253">
    <property type="component" value="Chromosome 18"/>
</dbReference>
<dbReference type="InterPro" id="IPR003591">
    <property type="entry name" value="Leu-rich_rpt_typical-subtyp"/>
</dbReference>
<accession>A0ABQ9ARH3</accession>
<dbReference type="PROSITE" id="PS51450">
    <property type="entry name" value="LRR"/>
    <property type="match status" value="2"/>
</dbReference>
<dbReference type="EMBL" id="JAPFFI010000017">
    <property type="protein sequence ID" value="KAJ6355170.1"/>
    <property type="molecule type" value="Genomic_DNA"/>
</dbReference>
<evidence type="ECO:0000256" key="1">
    <source>
        <dbReference type="ARBA" id="ARBA00022614"/>
    </source>
</evidence>
<dbReference type="Gene3D" id="3.80.10.10">
    <property type="entry name" value="Ribonuclease Inhibitor"/>
    <property type="match status" value="4"/>
</dbReference>
<evidence type="ECO:0000256" key="2">
    <source>
        <dbReference type="ARBA" id="ARBA00022737"/>
    </source>
</evidence>
<sequence length="304" mass="34182">MGDWYLNATLFLPFQELNTLDLGYNYIAGCVANEGFERLSRLNKLESLDLGFNNLNNSILSSLKGLSSLKHLSLWGNRLNGSIDTKGFERLSRLNKLESLDLGFNNLNNSILSSLKGLSSLKHLYLYDNQLKGSIDPKDFDSLSELEELYLGGNEIQNFVTSTGFERPGSLDKLEILHLSYNRISDLSFLKGLSSLKHLYLDNNQLKGSMEMKEFDSMSELVELRLEENKIQNFATSTGSERSLGLNKLEILGLSFNKFNDSSLSFLEGLSSLKQLNLDNNQLKGPMDIKGLCELKQLQELLIS</sequence>
<dbReference type="SMART" id="SM00365">
    <property type="entry name" value="LRR_SD22"/>
    <property type="match status" value="7"/>
</dbReference>
<keyword evidence="4" id="KW-1185">Reference proteome</keyword>
<keyword evidence="1" id="KW-0433">Leucine-rich repeat</keyword>
<evidence type="ECO:0000313" key="3">
    <source>
        <dbReference type="EMBL" id="KAJ6355170.1"/>
    </source>
</evidence>
<gene>
    <name evidence="3" type="ORF">OIU77_005710</name>
</gene>
<comment type="caution">
    <text evidence="3">The sequence shown here is derived from an EMBL/GenBank/DDBJ whole genome shotgun (WGS) entry which is preliminary data.</text>
</comment>
<proteinExistence type="predicted"/>
<dbReference type="InterPro" id="IPR025875">
    <property type="entry name" value="Leu-rich_rpt_4"/>
</dbReference>
<dbReference type="InterPro" id="IPR032675">
    <property type="entry name" value="LRR_dom_sf"/>
</dbReference>
<protein>
    <submittedName>
        <fullName evidence="3">Uncharacterized protein</fullName>
    </submittedName>
</protein>
<dbReference type="InterPro" id="IPR052592">
    <property type="entry name" value="LRR-RLK"/>
</dbReference>
<dbReference type="InterPro" id="IPR001611">
    <property type="entry name" value="Leu-rich_rpt"/>
</dbReference>
<dbReference type="PANTHER" id="PTHR48054">
    <property type="entry name" value="RECEPTOR KINASE-LIKE PROTEIN XA21"/>
    <property type="match status" value="1"/>
</dbReference>
<dbReference type="SUPFAM" id="SSF52047">
    <property type="entry name" value="RNI-like"/>
    <property type="match status" value="1"/>
</dbReference>
<dbReference type="Pfam" id="PF13516">
    <property type="entry name" value="LRR_6"/>
    <property type="match status" value="1"/>
</dbReference>
<organism evidence="3 4">
    <name type="scientific">Salix suchowensis</name>
    <dbReference type="NCBI Taxonomy" id="1278906"/>
    <lineage>
        <taxon>Eukaryota</taxon>
        <taxon>Viridiplantae</taxon>
        <taxon>Streptophyta</taxon>
        <taxon>Embryophyta</taxon>
        <taxon>Tracheophyta</taxon>
        <taxon>Spermatophyta</taxon>
        <taxon>Magnoliopsida</taxon>
        <taxon>eudicotyledons</taxon>
        <taxon>Gunneridae</taxon>
        <taxon>Pentapetalae</taxon>
        <taxon>rosids</taxon>
        <taxon>fabids</taxon>
        <taxon>Malpighiales</taxon>
        <taxon>Salicaceae</taxon>
        <taxon>Saliceae</taxon>
        <taxon>Salix</taxon>
    </lineage>
</organism>
<dbReference type="SMART" id="SM00369">
    <property type="entry name" value="LRR_TYP"/>
    <property type="match status" value="10"/>
</dbReference>
<name>A0ABQ9ARH3_9ROSI</name>
<dbReference type="PANTHER" id="PTHR48054:SF94">
    <property type="entry name" value="LEUCINE-RICH REPEAT RECEPTOR-LIKE PROTEIN FASCIATED EAR2"/>
    <property type="match status" value="1"/>
</dbReference>
<keyword evidence="2" id="KW-0677">Repeat</keyword>
<feature type="non-terminal residue" evidence="3">
    <location>
        <position position="304"/>
    </location>
</feature>
<evidence type="ECO:0000313" key="4">
    <source>
        <dbReference type="Proteomes" id="UP001141253"/>
    </source>
</evidence>
<dbReference type="Pfam" id="PF13855">
    <property type="entry name" value="LRR_8"/>
    <property type="match status" value="1"/>
</dbReference>